<dbReference type="RefSeq" id="WP_112332864.1">
    <property type="nucleotide sequence ID" value="NZ_JADPHD010000003.1"/>
</dbReference>
<keyword evidence="1" id="KW-0472">Membrane</keyword>
<gene>
    <name evidence="2" type="ORF">DPQ25_09155</name>
</gene>
<dbReference type="InterPro" id="IPR007395">
    <property type="entry name" value="Zn_peptidase_2"/>
</dbReference>
<name>A0A328UB07_9FIRM</name>
<dbReference type="EMBL" id="QLYR01000005">
    <property type="protein sequence ID" value="RAQ28481.1"/>
    <property type="molecule type" value="Genomic_DNA"/>
</dbReference>
<feature type="transmembrane region" description="Helical" evidence="1">
    <location>
        <begin position="137"/>
        <end position="165"/>
    </location>
</feature>
<evidence type="ECO:0000313" key="2">
    <source>
        <dbReference type="EMBL" id="RAQ28481.1"/>
    </source>
</evidence>
<evidence type="ECO:0000313" key="3">
    <source>
        <dbReference type="Proteomes" id="UP000249377"/>
    </source>
</evidence>
<keyword evidence="1" id="KW-0812">Transmembrane</keyword>
<proteinExistence type="predicted"/>
<evidence type="ECO:0000256" key="1">
    <source>
        <dbReference type="SAM" id="Phobius"/>
    </source>
</evidence>
<protein>
    <submittedName>
        <fullName evidence="2">Peptidase</fullName>
    </submittedName>
</protein>
<keyword evidence="1" id="KW-1133">Transmembrane helix</keyword>
<dbReference type="PANTHER" id="PTHR36434">
    <property type="entry name" value="MEMBRANE PROTEASE YUGP-RELATED"/>
    <property type="match status" value="1"/>
</dbReference>
<comment type="caution">
    <text evidence="2">The sequence shown here is derived from an EMBL/GenBank/DDBJ whole genome shotgun (WGS) entry which is preliminary data.</text>
</comment>
<reference evidence="2 3" key="1">
    <citation type="submission" date="2018-06" db="EMBL/GenBank/DDBJ databases">
        <title>Noncontiguous genome sequence of Ruminococcaceae bacterium ASD2818.</title>
        <authorList>
            <person name="Chaplin A.V."/>
            <person name="Sokolova S.R."/>
            <person name="Kochetkova T.O."/>
            <person name="Goltsov A.Y."/>
            <person name="Trofimov D.Y."/>
            <person name="Efimov B.A."/>
        </authorList>
    </citation>
    <scope>NUCLEOTIDE SEQUENCE [LARGE SCALE GENOMIC DNA]</scope>
    <source>
        <strain evidence="2 3">ASD2818</strain>
    </source>
</reference>
<dbReference type="Pfam" id="PF04298">
    <property type="entry name" value="Zn_peptidase_2"/>
    <property type="match status" value="1"/>
</dbReference>
<keyword evidence="3" id="KW-1185">Reference proteome</keyword>
<accession>A0A328UB07</accession>
<sequence>MGFYGFNYYSFLFMLPALIISLYAQAKVQSTFQKFSRLSSHGNVTGSEAARQVLLRGGVTDVQITTIAGNLTDHFDPTSKVIRLSQNVYGSNSISAVGVAAHEAGHALQYAEGYVPIKLRGILVPITNLGSRLSMPLILIGLLLPVQYDFVVYIGIGLYSLMVLFQLVTLPVEFNASARAIRALGESGILYEEELNGAKKVLSAAAMTYLAATFTSLLSLLRLLLIAGNRRRN</sequence>
<dbReference type="AlphaFoldDB" id="A0A328UB07"/>
<feature type="transmembrane region" description="Helical" evidence="1">
    <location>
        <begin position="201"/>
        <end position="225"/>
    </location>
</feature>
<organism evidence="2 3">
    <name type="scientific">Hydrogeniiclostridium mannosilyticum</name>
    <dbReference type="NCBI Taxonomy" id="2764322"/>
    <lineage>
        <taxon>Bacteria</taxon>
        <taxon>Bacillati</taxon>
        <taxon>Bacillota</taxon>
        <taxon>Clostridia</taxon>
        <taxon>Eubacteriales</taxon>
        <taxon>Acutalibacteraceae</taxon>
        <taxon>Hydrogeniiclostridium</taxon>
    </lineage>
</organism>
<feature type="transmembrane region" description="Helical" evidence="1">
    <location>
        <begin position="6"/>
        <end position="24"/>
    </location>
</feature>
<dbReference type="Proteomes" id="UP000249377">
    <property type="component" value="Unassembled WGS sequence"/>
</dbReference>
<dbReference type="PANTHER" id="PTHR36434:SF1">
    <property type="entry name" value="MEMBRANE PROTEASE YUGP-RELATED"/>
    <property type="match status" value="1"/>
</dbReference>